<accession>A0A0E9RTA8</accession>
<name>A0A0E9RTA8_ANGAN</name>
<reference evidence="1" key="1">
    <citation type="submission" date="2014-11" db="EMBL/GenBank/DDBJ databases">
        <authorList>
            <person name="Amaro Gonzalez C."/>
        </authorList>
    </citation>
    <scope>NUCLEOTIDE SEQUENCE</scope>
</reference>
<sequence length="27" mass="3177">MKSVWHFSPQVVPATQIMNRIKRPPID</sequence>
<evidence type="ECO:0000313" key="1">
    <source>
        <dbReference type="EMBL" id="JAH31503.1"/>
    </source>
</evidence>
<protein>
    <submittedName>
        <fullName evidence="1">Uncharacterized protein</fullName>
    </submittedName>
</protein>
<dbReference type="EMBL" id="GBXM01077074">
    <property type="protein sequence ID" value="JAH31503.1"/>
    <property type="molecule type" value="Transcribed_RNA"/>
</dbReference>
<organism evidence="1">
    <name type="scientific">Anguilla anguilla</name>
    <name type="common">European freshwater eel</name>
    <name type="synonym">Muraena anguilla</name>
    <dbReference type="NCBI Taxonomy" id="7936"/>
    <lineage>
        <taxon>Eukaryota</taxon>
        <taxon>Metazoa</taxon>
        <taxon>Chordata</taxon>
        <taxon>Craniata</taxon>
        <taxon>Vertebrata</taxon>
        <taxon>Euteleostomi</taxon>
        <taxon>Actinopterygii</taxon>
        <taxon>Neopterygii</taxon>
        <taxon>Teleostei</taxon>
        <taxon>Anguilliformes</taxon>
        <taxon>Anguillidae</taxon>
        <taxon>Anguilla</taxon>
    </lineage>
</organism>
<dbReference type="AlphaFoldDB" id="A0A0E9RTA8"/>
<reference evidence="1" key="2">
    <citation type="journal article" date="2015" name="Fish Shellfish Immunol.">
        <title>Early steps in the European eel (Anguilla anguilla)-Vibrio vulnificus interaction in the gills: Role of the RtxA13 toxin.</title>
        <authorList>
            <person name="Callol A."/>
            <person name="Pajuelo D."/>
            <person name="Ebbesson L."/>
            <person name="Teles M."/>
            <person name="MacKenzie S."/>
            <person name="Amaro C."/>
        </authorList>
    </citation>
    <scope>NUCLEOTIDE SEQUENCE</scope>
</reference>
<proteinExistence type="predicted"/>
<dbReference type="EMBL" id="GBXM01099737">
    <property type="protein sequence ID" value="JAH08840.1"/>
    <property type="molecule type" value="Transcribed_RNA"/>
</dbReference>